<dbReference type="SUPFAM" id="SSF52121">
    <property type="entry name" value="Lumazine synthase"/>
    <property type="match status" value="1"/>
</dbReference>
<dbReference type="RefSeq" id="WP_353648172.1">
    <property type="nucleotide sequence ID" value="NZ_CP159218.1"/>
</dbReference>
<proteinExistence type="inferred from homology"/>
<evidence type="ECO:0000256" key="6">
    <source>
        <dbReference type="ARBA" id="ARBA00048785"/>
    </source>
</evidence>
<dbReference type="AlphaFoldDB" id="A0AAU8DNU5"/>
<organism evidence="8">
    <name type="scientific">Nakamurella sp. A5-74</name>
    <dbReference type="NCBI Taxonomy" id="3158264"/>
    <lineage>
        <taxon>Bacteria</taxon>
        <taxon>Bacillati</taxon>
        <taxon>Actinomycetota</taxon>
        <taxon>Actinomycetes</taxon>
        <taxon>Nakamurellales</taxon>
        <taxon>Nakamurellaceae</taxon>
        <taxon>Nakamurella</taxon>
    </lineage>
</organism>
<evidence type="ECO:0000256" key="5">
    <source>
        <dbReference type="ARBA" id="ARBA00022679"/>
    </source>
</evidence>
<dbReference type="PANTHER" id="PTHR21058:SF0">
    <property type="entry name" value="6,7-DIMETHYL-8-RIBITYLLUMAZINE SYNTHASE"/>
    <property type="match status" value="1"/>
</dbReference>
<gene>
    <name evidence="7 8" type="primary">ribH</name>
    <name evidence="8" type="ORF">ABLG96_15095</name>
</gene>
<sequence length="167" mass="16964">MSGEGRPTPVTPDARGLTVGIVATEWNSAIVDVLLERALAVAAEAGTRTPTVVRVAGAVELPLIAQQLASDHDAVVALGVVVRGGTPHFEYVCDAVTAGLTRVGLDASTPVGNGVLTCNTQQEAIDRSGASGSTEDKGGEAMTAALQSALVLRSLRMPRGGMGFGRS</sequence>
<keyword evidence="5 7" id="KW-0808">Transferase</keyword>
<feature type="binding site" evidence="7">
    <location>
        <begin position="58"/>
        <end position="60"/>
    </location>
    <ligand>
        <name>5-amino-6-(D-ribitylamino)uracil</name>
        <dbReference type="ChEBI" id="CHEBI:15934"/>
    </ligand>
</feature>
<feature type="active site" description="Proton donor" evidence="7">
    <location>
        <position position="88"/>
    </location>
</feature>
<comment type="catalytic activity">
    <reaction evidence="6 7">
        <text>(2S)-2-hydroxy-3-oxobutyl phosphate + 5-amino-6-(D-ribitylamino)uracil = 6,7-dimethyl-8-(1-D-ribityl)lumazine + phosphate + 2 H2O + H(+)</text>
        <dbReference type="Rhea" id="RHEA:26152"/>
        <dbReference type="ChEBI" id="CHEBI:15377"/>
        <dbReference type="ChEBI" id="CHEBI:15378"/>
        <dbReference type="ChEBI" id="CHEBI:15934"/>
        <dbReference type="ChEBI" id="CHEBI:43474"/>
        <dbReference type="ChEBI" id="CHEBI:58201"/>
        <dbReference type="ChEBI" id="CHEBI:58830"/>
        <dbReference type="EC" id="2.5.1.78"/>
    </reaction>
</comment>
<dbReference type="Gene3D" id="3.40.50.960">
    <property type="entry name" value="Lumazine/riboflavin synthase"/>
    <property type="match status" value="1"/>
</dbReference>
<dbReference type="InterPro" id="IPR034964">
    <property type="entry name" value="LS"/>
</dbReference>
<dbReference type="PANTHER" id="PTHR21058">
    <property type="entry name" value="6,7-DIMETHYL-8-RIBITYLLUMAZINE SYNTHASE DMRL SYNTHASE LUMAZINE SYNTHASE"/>
    <property type="match status" value="1"/>
</dbReference>
<comment type="pathway">
    <text evidence="1 7">Cofactor biosynthesis; riboflavin biosynthesis; riboflavin from 2-hydroxy-3-oxobutyl phosphate and 5-amino-6-(D-ribitylamino)uracil: step 1/2.</text>
</comment>
<keyword evidence="4 7" id="KW-0686">Riboflavin biosynthesis</keyword>
<feature type="binding site" evidence="7">
    <location>
        <position position="26"/>
    </location>
    <ligand>
        <name>5-amino-6-(D-ribitylamino)uracil</name>
        <dbReference type="ChEBI" id="CHEBI:15934"/>
    </ligand>
</feature>
<evidence type="ECO:0000256" key="2">
    <source>
        <dbReference type="ARBA" id="ARBA00007424"/>
    </source>
</evidence>
<dbReference type="GO" id="GO:0009231">
    <property type="term" value="P:riboflavin biosynthetic process"/>
    <property type="evidence" value="ECO:0007669"/>
    <property type="project" value="UniProtKB-UniRule"/>
</dbReference>
<feature type="binding site" evidence="7">
    <location>
        <begin position="85"/>
        <end position="86"/>
    </location>
    <ligand>
        <name>(2S)-2-hydroxy-3-oxobutyl phosphate</name>
        <dbReference type="ChEBI" id="CHEBI:58830"/>
    </ligand>
</feature>
<dbReference type="CDD" id="cd09209">
    <property type="entry name" value="Lumazine_synthase-I"/>
    <property type="match status" value="1"/>
</dbReference>
<dbReference type="GO" id="GO:0000906">
    <property type="term" value="F:6,7-dimethyl-8-ribityllumazine synthase activity"/>
    <property type="evidence" value="ECO:0007669"/>
    <property type="project" value="UniProtKB-UniRule"/>
</dbReference>
<dbReference type="EMBL" id="CP159218">
    <property type="protein sequence ID" value="XCG62557.1"/>
    <property type="molecule type" value="Genomic_DNA"/>
</dbReference>
<dbReference type="GO" id="GO:0005829">
    <property type="term" value="C:cytosol"/>
    <property type="evidence" value="ECO:0007669"/>
    <property type="project" value="TreeGrafter"/>
</dbReference>
<dbReference type="InterPro" id="IPR002180">
    <property type="entry name" value="LS/RS"/>
</dbReference>
<dbReference type="HAMAP" id="MF_00178">
    <property type="entry name" value="Lumazine_synth"/>
    <property type="match status" value="1"/>
</dbReference>
<dbReference type="InterPro" id="IPR036467">
    <property type="entry name" value="LS/RS_sf"/>
</dbReference>
<accession>A0AAU8DNU5</accession>
<evidence type="ECO:0000313" key="8">
    <source>
        <dbReference type="EMBL" id="XCG62557.1"/>
    </source>
</evidence>
<evidence type="ECO:0000256" key="7">
    <source>
        <dbReference type="HAMAP-Rule" id="MF_00178"/>
    </source>
</evidence>
<protein>
    <recommendedName>
        <fullName evidence="3 7">6,7-dimethyl-8-ribityllumazine synthase</fullName>
        <shortName evidence="7">DMRL synthase</shortName>
        <shortName evidence="7">LS</shortName>
        <shortName evidence="7">Lumazine synthase</shortName>
        <ecNumber evidence="3 7">2.5.1.78</ecNumber>
    </recommendedName>
</protein>
<reference evidence="8" key="1">
    <citation type="submission" date="2024-05" db="EMBL/GenBank/DDBJ databases">
        <authorList>
            <person name="Cai S.Y."/>
            <person name="Jin L.M."/>
            <person name="Li H.R."/>
        </authorList>
    </citation>
    <scope>NUCLEOTIDE SEQUENCE</scope>
    <source>
        <strain evidence="8">A5-74</strain>
    </source>
</reference>
<feature type="binding site" evidence="7">
    <location>
        <position position="127"/>
    </location>
    <ligand>
        <name>(2S)-2-hydroxy-3-oxobutyl phosphate</name>
        <dbReference type="ChEBI" id="CHEBI:58830"/>
    </ligand>
</feature>
<feature type="binding site" evidence="7">
    <location>
        <begin position="80"/>
        <end position="82"/>
    </location>
    <ligand>
        <name>5-amino-6-(D-ribitylamino)uracil</name>
        <dbReference type="ChEBI" id="CHEBI:15934"/>
    </ligand>
</feature>
<comment type="similarity">
    <text evidence="2 7">Belongs to the DMRL synthase family.</text>
</comment>
<dbReference type="NCBIfam" id="TIGR00114">
    <property type="entry name" value="lumazine-synth"/>
    <property type="match status" value="1"/>
</dbReference>
<feature type="binding site" evidence="7">
    <location>
        <position position="113"/>
    </location>
    <ligand>
        <name>5-amino-6-(D-ribitylamino)uracil</name>
        <dbReference type="ChEBI" id="CHEBI:15934"/>
    </ligand>
</feature>
<dbReference type="EC" id="2.5.1.78" evidence="3 7"/>
<name>A0AAU8DNU5_9ACTN</name>
<dbReference type="Pfam" id="PF00885">
    <property type="entry name" value="DMRL_synthase"/>
    <property type="match status" value="1"/>
</dbReference>
<comment type="function">
    <text evidence="7">Catalyzes the formation of 6,7-dimethyl-8-ribityllumazine by condensation of 5-amino-6-(D-ribitylamino)uracil with 3,4-dihydroxy-2-butanone 4-phosphate. This is the penultimate step in the biosynthesis of riboflavin.</text>
</comment>
<dbReference type="GO" id="GO:0009349">
    <property type="term" value="C:riboflavin synthase complex"/>
    <property type="evidence" value="ECO:0007669"/>
    <property type="project" value="UniProtKB-UniRule"/>
</dbReference>
<evidence type="ECO:0000256" key="3">
    <source>
        <dbReference type="ARBA" id="ARBA00012664"/>
    </source>
</evidence>
<evidence type="ECO:0000256" key="4">
    <source>
        <dbReference type="ARBA" id="ARBA00022619"/>
    </source>
</evidence>
<evidence type="ECO:0000256" key="1">
    <source>
        <dbReference type="ARBA" id="ARBA00004917"/>
    </source>
</evidence>